<dbReference type="RefSeq" id="WP_062739906.1">
    <property type="nucleotide sequence ID" value="NZ_CP012871.1"/>
</dbReference>
<reference evidence="3" key="1">
    <citation type="submission" date="2015-10" db="EMBL/GenBank/DDBJ databases">
        <title>Complete Genome Sequencing of Klebsiella sp. strain G5.</title>
        <authorList>
            <person name="Chan K.-G."/>
            <person name="Chen J.-W."/>
        </authorList>
    </citation>
    <scope>NUCLEOTIDE SEQUENCE [LARGE SCALE GENOMIC DNA]</scope>
    <source>
        <strain evidence="3">G5</strain>
    </source>
</reference>
<dbReference type="Pfam" id="PF00563">
    <property type="entry name" value="EAL"/>
    <property type="match status" value="1"/>
</dbReference>
<dbReference type="PANTHER" id="PTHR33121:SF78">
    <property type="entry name" value="CYCLIC DI-GMP PHOSPHODIESTERASE PDEH"/>
    <property type="match status" value="1"/>
</dbReference>
<evidence type="ECO:0000313" key="2">
    <source>
        <dbReference type="EMBL" id="ALR74794.1"/>
    </source>
</evidence>
<dbReference type="OrthoDB" id="6614383at2"/>
<protein>
    <recommendedName>
        <fullName evidence="1">EAL domain-containing protein</fullName>
    </recommendedName>
</protein>
<dbReference type="InterPro" id="IPR035919">
    <property type="entry name" value="EAL_sf"/>
</dbReference>
<name>A0A806X192_9ENTR</name>
<gene>
    <name evidence="2" type="ORF">AO703_00115</name>
</gene>
<evidence type="ECO:0000259" key="1">
    <source>
        <dbReference type="PROSITE" id="PS50883"/>
    </source>
</evidence>
<dbReference type="PANTHER" id="PTHR33121">
    <property type="entry name" value="CYCLIC DI-GMP PHOSPHODIESTERASE PDEF"/>
    <property type="match status" value="1"/>
</dbReference>
<dbReference type="AlphaFoldDB" id="A0A806X192"/>
<dbReference type="Gene3D" id="3.20.20.450">
    <property type="entry name" value="EAL domain"/>
    <property type="match status" value="1"/>
</dbReference>
<dbReference type="KEGG" id="kle:AO703_00115"/>
<dbReference type="InterPro" id="IPR050706">
    <property type="entry name" value="Cyclic-di-GMP_PDE-like"/>
</dbReference>
<dbReference type="PROSITE" id="PS50883">
    <property type="entry name" value="EAL"/>
    <property type="match status" value="1"/>
</dbReference>
<feature type="domain" description="EAL" evidence="1">
    <location>
        <begin position="1"/>
        <end position="236"/>
    </location>
</feature>
<dbReference type="Proteomes" id="UP000069162">
    <property type="component" value="Chromosome"/>
</dbReference>
<dbReference type="SUPFAM" id="SSF141868">
    <property type="entry name" value="EAL domain-like"/>
    <property type="match status" value="1"/>
</dbReference>
<organism evidence="2 3">
    <name type="scientific">[Enterobacter] lignolyticus</name>
    <dbReference type="NCBI Taxonomy" id="1334193"/>
    <lineage>
        <taxon>Bacteria</taxon>
        <taxon>Pseudomonadati</taxon>
        <taxon>Pseudomonadota</taxon>
        <taxon>Gammaproteobacteria</taxon>
        <taxon>Enterobacterales</taxon>
        <taxon>Enterobacteriaceae</taxon>
        <taxon>Pluralibacter</taxon>
    </lineage>
</organism>
<dbReference type="InterPro" id="IPR001633">
    <property type="entry name" value="EAL_dom"/>
</dbReference>
<proteinExistence type="predicted"/>
<evidence type="ECO:0000313" key="3">
    <source>
        <dbReference type="Proteomes" id="UP000069162"/>
    </source>
</evidence>
<accession>A0A806X192</accession>
<dbReference type="EMBL" id="CP012871">
    <property type="protein sequence ID" value="ALR74794.1"/>
    <property type="molecule type" value="Genomic_DNA"/>
</dbReference>
<dbReference type="GO" id="GO:0071111">
    <property type="term" value="F:cyclic-guanylate-specific phosphodiesterase activity"/>
    <property type="evidence" value="ECO:0007669"/>
    <property type="project" value="InterPro"/>
</dbReference>
<dbReference type="SMART" id="SM00052">
    <property type="entry name" value="EAL"/>
    <property type="match status" value="1"/>
</dbReference>
<sequence>MKFFYKNKLCTVRVFYEPIVSTSGKLYAVELLSRVTYDFDGSIISSIDFFKVANKKIIRDIFILQLRNLSENLCFFKNNNVKCSVNVTYDTAEYILANKGIQKVIDFLKPFLSLEVSEIFLKNADLIVVEGILYRLMTLCPLWLDDFGSKTSNYDVLGTGFFSAVKLSMEVFHALASDGEGNVLLMSLINYIESRGMTCIIEGVEDELLSSIFMKTNATAAQGYLWPGSYELRSII</sequence>